<evidence type="ECO:0000313" key="1">
    <source>
        <dbReference type="EMBL" id="MEB3367390.1"/>
    </source>
</evidence>
<comment type="caution">
    <text evidence="1">The sequence shown here is derived from an EMBL/GenBank/DDBJ whole genome shotgun (WGS) entry which is preliminary data.</text>
</comment>
<protein>
    <submittedName>
        <fullName evidence="1">Uncharacterized protein</fullName>
    </submittedName>
</protein>
<reference evidence="1 2" key="1">
    <citation type="submission" date="2023-10" db="EMBL/GenBank/DDBJ databases">
        <title>Saccharopolyspora sp. nov., isolated from mangrove soil.</title>
        <authorList>
            <person name="Lu Y."/>
            <person name="Liu W."/>
        </authorList>
    </citation>
    <scope>NUCLEOTIDE SEQUENCE [LARGE SCALE GENOMIC DNA]</scope>
    <source>
        <strain evidence="1 2">S2-29</strain>
    </source>
</reference>
<accession>A0ABU6A778</accession>
<dbReference type="EMBL" id="JAWLNX010000004">
    <property type="protein sequence ID" value="MEB3367390.1"/>
    <property type="molecule type" value="Genomic_DNA"/>
</dbReference>
<evidence type="ECO:0000313" key="2">
    <source>
        <dbReference type="Proteomes" id="UP001327093"/>
    </source>
</evidence>
<proteinExistence type="predicted"/>
<organism evidence="1 2">
    <name type="scientific">Saccharopolyspora mangrovi</name>
    <dbReference type="NCBI Taxonomy" id="3082379"/>
    <lineage>
        <taxon>Bacteria</taxon>
        <taxon>Bacillati</taxon>
        <taxon>Actinomycetota</taxon>
        <taxon>Actinomycetes</taxon>
        <taxon>Pseudonocardiales</taxon>
        <taxon>Pseudonocardiaceae</taxon>
        <taxon>Saccharopolyspora</taxon>
    </lineage>
</organism>
<name>A0ABU6A778_9PSEU</name>
<gene>
    <name evidence="1" type="ORF">R4I43_08220</name>
</gene>
<sequence length="74" mass="7579">MGGSTSDLAAGYFGDALIAVLDLHEPQGNDSGEPWCLVCEDGDGYGGIYGGPEEAPYPCDTVRAIARELGVSDG</sequence>
<dbReference type="RefSeq" id="WP_324264941.1">
    <property type="nucleotide sequence ID" value="NZ_JAWLNX010000004.1"/>
</dbReference>
<keyword evidence="2" id="KW-1185">Reference proteome</keyword>
<dbReference type="Proteomes" id="UP001327093">
    <property type="component" value="Unassembled WGS sequence"/>
</dbReference>